<comment type="caution">
    <text evidence="2">The sequence shown here is derived from an EMBL/GenBank/DDBJ whole genome shotgun (WGS) entry which is preliminary data.</text>
</comment>
<reference evidence="2" key="1">
    <citation type="submission" date="2020-03" db="EMBL/GenBank/DDBJ databases">
        <title>A high-quality chromosome-level genome assembly of a woody plant with both climbing and erect habits, Rhamnella rubrinervis.</title>
        <authorList>
            <person name="Lu Z."/>
            <person name="Yang Y."/>
            <person name="Zhu X."/>
            <person name="Sun Y."/>
        </authorList>
    </citation>
    <scope>NUCLEOTIDE SEQUENCE</scope>
    <source>
        <strain evidence="2">BYM</strain>
        <tissue evidence="2">Leaf</tissue>
    </source>
</reference>
<name>A0A8K0MQX6_9ROSA</name>
<dbReference type="EMBL" id="VOIH02000001">
    <property type="protein sequence ID" value="KAF3455526.1"/>
    <property type="molecule type" value="Genomic_DNA"/>
</dbReference>
<evidence type="ECO:0000313" key="2">
    <source>
        <dbReference type="EMBL" id="KAF3455526.1"/>
    </source>
</evidence>
<keyword evidence="3" id="KW-1185">Reference proteome</keyword>
<dbReference type="AlphaFoldDB" id="A0A8K0MQX6"/>
<organism evidence="2 3">
    <name type="scientific">Rhamnella rubrinervis</name>
    <dbReference type="NCBI Taxonomy" id="2594499"/>
    <lineage>
        <taxon>Eukaryota</taxon>
        <taxon>Viridiplantae</taxon>
        <taxon>Streptophyta</taxon>
        <taxon>Embryophyta</taxon>
        <taxon>Tracheophyta</taxon>
        <taxon>Spermatophyta</taxon>
        <taxon>Magnoliopsida</taxon>
        <taxon>eudicotyledons</taxon>
        <taxon>Gunneridae</taxon>
        <taxon>Pentapetalae</taxon>
        <taxon>rosids</taxon>
        <taxon>fabids</taxon>
        <taxon>Rosales</taxon>
        <taxon>Rhamnaceae</taxon>
        <taxon>rhamnoid group</taxon>
        <taxon>Rhamneae</taxon>
        <taxon>Rhamnella</taxon>
    </lineage>
</organism>
<evidence type="ECO:0000313" key="3">
    <source>
        <dbReference type="Proteomes" id="UP000796880"/>
    </source>
</evidence>
<protein>
    <submittedName>
        <fullName evidence="2">Uncharacterized protein</fullName>
    </submittedName>
</protein>
<proteinExistence type="predicted"/>
<gene>
    <name evidence="2" type="ORF">FNV43_RR00157</name>
</gene>
<evidence type="ECO:0000256" key="1">
    <source>
        <dbReference type="SAM" id="MobiDB-lite"/>
    </source>
</evidence>
<sequence length="168" mass="18181">MGTLKMKMPSKAELEAMKKNKRDKRAASKGGASSEANKGEELPASRGAPGAQAPTHDKGKKQPPSSILGLEDSSTIRSDTALVDPIVDSLLTGHDHSILKEMSFDEIGLEAKQSALKDAWYLCNAVVKVNKAYKRKAETYNNVMVANKALEEDNHSLKKTAMNATKRA</sequence>
<accession>A0A8K0MQX6</accession>
<dbReference type="Proteomes" id="UP000796880">
    <property type="component" value="Unassembled WGS sequence"/>
</dbReference>
<feature type="region of interest" description="Disordered" evidence="1">
    <location>
        <begin position="1"/>
        <end position="73"/>
    </location>
</feature>